<name>A0ABS8Z2X8_9RHOB</name>
<gene>
    <name evidence="2" type="ORF">LZA78_17230</name>
</gene>
<comment type="caution">
    <text evidence="2">The sequence shown here is derived from an EMBL/GenBank/DDBJ whole genome shotgun (WGS) entry which is preliminary data.</text>
</comment>
<dbReference type="InterPro" id="IPR029058">
    <property type="entry name" value="AB_hydrolase_fold"/>
</dbReference>
<dbReference type="InterPro" id="IPR002925">
    <property type="entry name" value="Dienelactn_hydro"/>
</dbReference>
<accession>A0ABS8Z2X8</accession>
<dbReference type="Pfam" id="PF01738">
    <property type="entry name" value="DLH"/>
    <property type="match status" value="1"/>
</dbReference>
<evidence type="ECO:0000313" key="3">
    <source>
        <dbReference type="Proteomes" id="UP001521181"/>
    </source>
</evidence>
<dbReference type="GO" id="GO:0016787">
    <property type="term" value="F:hydrolase activity"/>
    <property type="evidence" value="ECO:0007669"/>
    <property type="project" value="UniProtKB-KW"/>
</dbReference>
<reference evidence="2 3" key="1">
    <citation type="submission" date="2021-12" db="EMBL/GenBank/DDBJ databases">
        <title>Sinirhodobacter sp. WL0062 is a bacterium isolated from seawater.</title>
        <authorList>
            <person name="Wang L."/>
            <person name="He W."/>
            <person name="Zhang D.-F."/>
        </authorList>
    </citation>
    <scope>NUCLEOTIDE SEQUENCE [LARGE SCALE GENOMIC DNA]</scope>
    <source>
        <strain evidence="2 3">WL0062</strain>
    </source>
</reference>
<feature type="domain" description="Dienelactone hydrolase" evidence="1">
    <location>
        <begin position="6"/>
        <end position="89"/>
    </location>
</feature>
<protein>
    <submittedName>
        <fullName evidence="2">Dienelactone hydrolase family protein</fullName>
    </submittedName>
</protein>
<proteinExistence type="predicted"/>
<organism evidence="2 3">
    <name type="scientific">Rhodobacter flavimaris</name>
    <dbReference type="NCBI Taxonomy" id="2907145"/>
    <lineage>
        <taxon>Bacteria</taxon>
        <taxon>Pseudomonadati</taxon>
        <taxon>Pseudomonadota</taxon>
        <taxon>Alphaproteobacteria</taxon>
        <taxon>Rhodobacterales</taxon>
        <taxon>Rhodobacter group</taxon>
        <taxon>Rhodobacter</taxon>
    </lineage>
</organism>
<keyword evidence="3" id="KW-1185">Reference proteome</keyword>
<evidence type="ECO:0000313" key="2">
    <source>
        <dbReference type="EMBL" id="MCE5975213.1"/>
    </source>
</evidence>
<dbReference type="Proteomes" id="UP001521181">
    <property type="component" value="Unassembled WGS sequence"/>
</dbReference>
<dbReference type="Gene3D" id="3.40.50.1820">
    <property type="entry name" value="alpha/beta hydrolase"/>
    <property type="match status" value="1"/>
</dbReference>
<dbReference type="EMBL" id="JAJUOS010000021">
    <property type="protein sequence ID" value="MCE5975213.1"/>
    <property type="molecule type" value="Genomic_DNA"/>
</dbReference>
<evidence type="ECO:0000259" key="1">
    <source>
        <dbReference type="Pfam" id="PF01738"/>
    </source>
</evidence>
<dbReference type="SUPFAM" id="SSF53474">
    <property type="entry name" value="alpha/beta-Hydrolases"/>
    <property type="match status" value="1"/>
</dbReference>
<keyword evidence="2" id="KW-0378">Hydrolase</keyword>
<sequence>MAADAPDSPHLRAADMRCRVYVGSAGVDGSFPPEQSATLAEALRRAEVDYILENYVGVGHGWTVPDHRAYDRIGAERHWDRLLTLFNEALT</sequence>